<protein>
    <recommendedName>
        <fullName evidence="2">Coiled-coil domain-containing protein 25</fullName>
    </recommendedName>
</protein>
<evidence type="ECO:0000256" key="1">
    <source>
        <dbReference type="ARBA" id="ARBA00008998"/>
    </source>
</evidence>
<evidence type="ECO:0000313" key="7">
    <source>
        <dbReference type="Proteomes" id="UP000270296"/>
    </source>
</evidence>
<dbReference type="Pfam" id="PF05670">
    <property type="entry name" value="NFACT-R_1"/>
    <property type="match status" value="1"/>
</dbReference>
<evidence type="ECO:0000313" key="6">
    <source>
        <dbReference type="EMBL" id="VDO96924.1"/>
    </source>
</evidence>
<accession>A0A183IF24</accession>
<dbReference type="Proteomes" id="UP000270296">
    <property type="component" value="Unassembled WGS sequence"/>
</dbReference>
<comment type="similarity">
    <text evidence="1">Belongs to the CCDC25 family.</text>
</comment>
<dbReference type="WBParaSite" id="SBAD_0000232301-mRNA-1">
    <property type="protein sequence ID" value="SBAD_0000232301-mRNA-1"/>
    <property type="gene ID" value="SBAD_0000232301"/>
</dbReference>
<feature type="region of interest" description="Disordered" evidence="4">
    <location>
        <begin position="186"/>
        <end position="208"/>
    </location>
</feature>
<dbReference type="OrthoDB" id="200398at2759"/>
<gene>
    <name evidence="6" type="ORF">SBAD_LOCUS2218</name>
</gene>
<sequence length="208" mass="24113">MVIFFESTVVSPPAKIYMGVDKYENEDLIRWGWPEDVWFHVDNVSSAHVYLRLAKGQTLDDIPTKLLQDCAQLVKANSIHGSKMSTVKVVYTAWSNLLKTASMDVGQVGFKNKADVRYMAIEKKDNDALKRLNKTKVEKNVDLRGERERRDAEERIEAKRLLKEQKQWKKEEAMKAEEEKRLRSFADLMTPEKMTSNKDAGYDSDEFM</sequence>
<dbReference type="InterPro" id="IPR008532">
    <property type="entry name" value="NFACT_RNA-bd"/>
</dbReference>
<evidence type="ECO:0000256" key="3">
    <source>
        <dbReference type="ARBA" id="ARBA00024214"/>
    </source>
</evidence>
<evidence type="ECO:0000259" key="5">
    <source>
        <dbReference type="Pfam" id="PF05670"/>
    </source>
</evidence>
<keyword evidence="7" id="KW-1185">Reference proteome</keyword>
<reference evidence="8" key="1">
    <citation type="submission" date="2016-06" db="UniProtKB">
        <authorList>
            <consortium name="WormBaseParasite"/>
        </authorList>
    </citation>
    <scope>IDENTIFICATION</scope>
</reference>
<dbReference type="EMBL" id="UZAM01007133">
    <property type="protein sequence ID" value="VDO96924.1"/>
    <property type="molecule type" value="Genomic_DNA"/>
</dbReference>
<feature type="domain" description="NFACT RNA-binding" evidence="5">
    <location>
        <begin position="1"/>
        <end position="112"/>
    </location>
</feature>
<organism evidence="8">
    <name type="scientific">Soboliphyme baturini</name>
    <dbReference type="NCBI Taxonomy" id="241478"/>
    <lineage>
        <taxon>Eukaryota</taxon>
        <taxon>Metazoa</taxon>
        <taxon>Ecdysozoa</taxon>
        <taxon>Nematoda</taxon>
        <taxon>Enoplea</taxon>
        <taxon>Dorylaimia</taxon>
        <taxon>Dioctophymatida</taxon>
        <taxon>Dioctophymatoidea</taxon>
        <taxon>Soboliphymatidae</taxon>
        <taxon>Soboliphyme</taxon>
    </lineage>
</organism>
<dbReference type="InterPro" id="IPR039730">
    <property type="entry name" value="Jlp2/Ccd25"/>
</dbReference>
<dbReference type="AlphaFoldDB" id="A0A183IF24"/>
<dbReference type="PANTHER" id="PTHR13049">
    <property type="entry name" value="DUF814-RELATED"/>
    <property type="match status" value="1"/>
</dbReference>
<evidence type="ECO:0000256" key="2">
    <source>
        <dbReference type="ARBA" id="ARBA00016700"/>
    </source>
</evidence>
<dbReference type="PANTHER" id="PTHR13049:SF2">
    <property type="entry name" value="COILED-COIL DOMAIN-CONTAINING PROTEIN 25"/>
    <property type="match status" value="1"/>
</dbReference>
<comment type="subunit">
    <text evidence="3">Interacts (via cytoplasmic region) with ILK.</text>
</comment>
<evidence type="ECO:0000256" key="4">
    <source>
        <dbReference type="SAM" id="MobiDB-lite"/>
    </source>
</evidence>
<name>A0A183IF24_9BILA</name>
<proteinExistence type="inferred from homology"/>
<evidence type="ECO:0000313" key="8">
    <source>
        <dbReference type="WBParaSite" id="SBAD_0000232301-mRNA-1"/>
    </source>
</evidence>
<reference evidence="6 7" key="2">
    <citation type="submission" date="2018-11" db="EMBL/GenBank/DDBJ databases">
        <authorList>
            <consortium name="Pathogen Informatics"/>
        </authorList>
    </citation>
    <scope>NUCLEOTIDE SEQUENCE [LARGE SCALE GENOMIC DNA]</scope>
</reference>